<evidence type="ECO:0000256" key="3">
    <source>
        <dbReference type="SAM" id="MobiDB-lite"/>
    </source>
</evidence>
<dbReference type="HAMAP" id="MF_00518">
    <property type="entry name" value="Deacylase_Dtd"/>
    <property type="match status" value="1"/>
</dbReference>
<keyword evidence="2" id="KW-0694">RNA-binding</keyword>
<dbReference type="NCBIfam" id="TIGR00256">
    <property type="entry name" value="D-aminoacyl-tRNA deacylase"/>
    <property type="match status" value="1"/>
</dbReference>
<gene>
    <name evidence="2" type="primary">dtd</name>
    <name evidence="4" type="ORF">DFR42_1205</name>
</gene>
<dbReference type="GO" id="GO:0019478">
    <property type="term" value="P:D-amino acid catabolic process"/>
    <property type="evidence" value="ECO:0007669"/>
    <property type="project" value="UniProtKB-UniRule"/>
</dbReference>
<dbReference type="AlphaFoldDB" id="A0A318IQ75"/>
<feature type="region of interest" description="Disordered" evidence="3">
    <location>
        <begin position="1"/>
        <end position="26"/>
    </location>
</feature>
<comment type="catalytic activity">
    <reaction evidence="2">
        <text>a D-aminoacyl-tRNA + H2O = a tRNA + a D-alpha-amino acid + H(+)</text>
        <dbReference type="Rhea" id="RHEA:13953"/>
        <dbReference type="Rhea" id="RHEA-COMP:10123"/>
        <dbReference type="Rhea" id="RHEA-COMP:10124"/>
        <dbReference type="ChEBI" id="CHEBI:15377"/>
        <dbReference type="ChEBI" id="CHEBI:15378"/>
        <dbReference type="ChEBI" id="CHEBI:59871"/>
        <dbReference type="ChEBI" id="CHEBI:78442"/>
        <dbReference type="ChEBI" id="CHEBI:79333"/>
        <dbReference type="EC" id="3.1.1.96"/>
    </reaction>
</comment>
<dbReference type="PANTHER" id="PTHR10472:SF5">
    <property type="entry name" value="D-AMINOACYL-TRNA DEACYLASE 1"/>
    <property type="match status" value="1"/>
</dbReference>
<dbReference type="Pfam" id="PF02580">
    <property type="entry name" value="Tyr_Deacylase"/>
    <property type="match status" value="1"/>
</dbReference>
<proteinExistence type="inferred from homology"/>
<dbReference type="InterPro" id="IPR003732">
    <property type="entry name" value="Daa-tRNA_deacyls_DTD"/>
</dbReference>
<dbReference type="InterPro" id="IPR023509">
    <property type="entry name" value="DTD-like_sf"/>
</dbReference>
<feature type="compositionally biased region" description="Polar residues" evidence="3">
    <location>
        <begin position="1"/>
        <end position="11"/>
    </location>
</feature>
<dbReference type="EMBL" id="QJKB01000020">
    <property type="protein sequence ID" value="PXX35318.1"/>
    <property type="molecule type" value="Genomic_DNA"/>
</dbReference>
<comment type="subcellular location">
    <subcellularLocation>
        <location evidence="2">Cytoplasm</location>
    </subcellularLocation>
</comment>
<dbReference type="GO" id="GO:0005737">
    <property type="term" value="C:cytoplasm"/>
    <property type="evidence" value="ECO:0007669"/>
    <property type="project" value="UniProtKB-SubCell"/>
</dbReference>
<organism evidence="4 5">
    <name type="scientific">Undibacterium pigrum</name>
    <dbReference type="NCBI Taxonomy" id="401470"/>
    <lineage>
        <taxon>Bacteria</taxon>
        <taxon>Pseudomonadati</taxon>
        <taxon>Pseudomonadota</taxon>
        <taxon>Betaproteobacteria</taxon>
        <taxon>Burkholderiales</taxon>
        <taxon>Oxalobacteraceae</taxon>
        <taxon>Undibacterium</taxon>
    </lineage>
</organism>
<comment type="domain">
    <text evidence="2">A Gly-cisPro motif from one monomer fits into the active site of the other monomer to allow specific chiral rejection of L-amino acids.</text>
</comment>
<dbReference type="GO" id="GO:0000049">
    <property type="term" value="F:tRNA binding"/>
    <property type="evidence" value="ECO:0007669"/>
    <property type="project" value="UniProtKB-UniRule"/>
</dbReference>
<dbReference type="EC" id="3.1.1.-" evidence="2"/>
<dbReference type="GO" id="GO:0043908">
    <property type="term" value="F:Ser(Gly)-tRNA(Ala) hydrolase activity"/>
    <property type="evidence" value="ECO:0007669"/>
    <property type="project" value="UniProtKB-UniRule"/>
</dbReference>
<dbReference type="GO" id="GO:0051500">
    <property type="term" value="F:D-tyrosyl-tRNA(Tyr) deacylase activity"/>
    <property type="evidence" value="ECO:0007669"/>
    <property type="project" value="TreeGrafter"/>
</dbReference>
<comment type="similarity">
    <text evidence="1 2">Belongs to the DTD family.</text>
</comment>
<dbReference type="Proteomes" id="UP000247792">
    <property type="component" value="Unassembled WGS sequence"/>
</dbReference>
<dbReference type="FunFam" id="3.50.80.10:FF:000001">
    <property type="entry name" value="D-aminoacyl-tRNA deacylase"/>
    <property type="match status" value="1"/>
</dbReference>
<comment type="subunit">
    <text evidence="2">Homodimer.</text>
</comment>
<evidence type="ECO:0000313" key="5">
    <source>
        <dbReference type="Proteomes" id="UP000247792"/>
    </source>
</evidence>
<comment type="catalytic activity">
    <reaction evidence="2">
        <text>glycyl-tRNA(Ala) + H2O = tRNA(Ala) + glycine + H(+)</text>
        <dbReference type="Rhea" id="RHEA:53744"/>
        <dbReference type="Rhea" id="RHEA-COMP:9657"/>
        <dbReference type="Rhea" id="RHEA-COMP:13640"/>
        <dbReference type="ChEBI" id="CHEBI:15377"/>
        <dbReference type="ChEBI" id="CHEBI:15378"/>
        <dbReference type="ChEBI" id="CHEBI:57305"/>
        <dbReference type="ChEBI" id="CHEBI:78442"/>
        <dbReference type="ChEBI" id="CHEBI:78522"/>
    </reaction>
</comment>
<dbReference type="GO" id="GO:0106026">
    <property type="term" value="F:Gly-tRNA(Ala) deacylase activity"/>
    <property type="evidence" value="ECO:0007669"/>
    <property type="project" value="UniProtKB-UniRule"/>
</dbReference>
<keyword evidence="2" id="KW-0963">Cytoplasm</keyword>
<dbReference type="Gene3D" id="3.50.80.10">
    <property type="entry name" value="D-tyrosyl-tRNA(Tyr) deacylase"/>
    <property type="match status" value="1"/>
</dbReference>
<keyword evidence="5" id="KW-1185">Reference proteome</keyword>
<dbReference type="EC" id="3.1.1.96" evidence="2"/>
<evidence type="ECO:0000256" key="1">
    <source>
        <dbReference type="ARBA" id="ARBA00009673"/>
    </source>
</evidence>
<comment type="function">
    <text evidence="2">An aminoacyl-tRNA editing enzyme that deacylates mischarged D-aminoacyl-tRNAs. Also deacylates mischarged glycyl-tRNA(Ala), protecting cells against glycine mischarging by AlaRS. Acts via tRNA-based rather than protein-based catalysis; rejects L-amino acids rather than detecting D-amino acids in the active site. By recycling D-aminoacyl-tRNA to D-amino acids and free tRNA molecules, this enzyme counteracts the toxicity associated with the formation of D-aminoacyl-tRNA entities in vivo and helps enforce protein L-homochirality.</text>
</comment>
<sequence>MKRSPTYNLAQPTKFHPPTLSSPQATIPKPPMIALLQRVTEAKVVVDGNTIGAINAGLMVLVCAEREDAEKQADDLLKKLLAYRVFSDDAGKMNRSVTDVQGGLLLVPQFTLAADTNSGTRPSFTPAAPPELGRQLFDYFVAQARSKHAQVETGSFGADMKVSLTNDGPVTFWLKTK</sequence>
<keyword evidence="2" id="KW-0378">Hydrolase</keyword>
<reference evidence="4 5" key="1">
    <citation type="submission" date="2018-05" db="EMBL/GenBank/DDBJ databases">
        <title>Genomic Encyclopedia of Type Strains, Phase IV (KMG-IV): sequencing the most valuable type-strain genomes for metagenomic binning, comparative biology and taxonomic classification.</title>
        <authorList>
            <person name="Goeker M."/>
        </authorList>
    </citation>
    <scope>NUCLEOTIDE SEQUENCE [LARGE SCALE GENOMIC DNA]</scope>
    <source>
        <strain evidence="4 5">DSM 19792</strain>
    </source>
</reference>
<feature type="short sequence motif" description="Gly-cisPro motif, important for rejection of L-amino acids" evidence="2">
    <location>
        <begin position="168"/>
        <end position="169"/>
    </location>
</feature>
<dbReference type="CDD" id="cd00563">
    <property type="entry name" value="Dtyr_deacylase"/>
    <property type="match status" value="1"/>
</dbReference>
<dbReference type="PANTHER" id="PTHR10472">
    <property type="entry name" value="D-TYROSYL-TRNA TYR DEACYLASE"/>
    <property type="match status" value="1"/>
</dbReference>
<name>A0A318IQ75_9BURK</name>
<accession>A0A318IQ75</accession>
<keyword evidence="2" id="KW-0820">tRNA-binding</keyword>
<protein>
    <recommendedName>
        <fullName evidence="2">D-aminoacyl-tRNA deacylase</fullName>
        <shortName evidence="2">DTD</shortName>
        <ecNumber evidence="2">3.1.1.96</ecNumber>
    </recommendedName>
    <alternativeName>
        <fullName evidence="2">Gly-tRNA(Ala) deacylase</fullName>
        <ecNumber evidence="2">3.1.1.-</ecNumber>
    </alternativeName>
</protein>
<evidence type="ECO:0000256" key="2">
    <source>
        <dbReference type="HAMAP-Rule" id="MF_00518"/>
    </source>
</evidence>
<dbReference type="SUPFAM" id="SSF69500">
    <property type="entry name" value="DTD-like"/>
    <property type="match status" value="1"/>
</dbReference>
<comment type="caution">
    <text evidence="4">The sequence shown here is derived from an EMBL/GenBank/DDBJ whole genome shotgun (WGS) entry which is preliminary data.</text>
</comment>
<evidence type="ECO:0000313" key="4">
    <source>
        <dbReference type="EMBL" id="PXX35318.1"/>
    </source>
</evidence>